<dbReference type="Proteomes" id="UP000077349">
    <property type="component" value="Unassembled WGS sequence"/>
</dbReference>
<comment type="caution">
    <text evidence="1">The sequence shown here is derived from an EMBL/GenBank/DDBJ whole genome shotgun (WGS) entry which is preliminary data.</text>
</comment>
<dbReference type="AlphaFoldDB" id="A0A177G5U0"/>
<accession>A0A177G5U0</accession>
<evidence type="ECO:0000313" key="2">
    <source>
        <dbReference type="Proteomes" id="UP000077349"/>
    </source>
</evidence>
<proteinExistence type="predicted"/>
<dbReference type="PATRIC" id="fig|178901.16.peg.3330"/>
<dbReference type="EMBL" id="LVHD01000024">
    <property type="protein sequence ID" value="OAG75709.1"/>
    <property type="molecule type" value="Genomic_DNA"/>
</dbReference>
<reference evidence="1 2" key="1">
    <citation type="submission" date="2016-03" db="EMBL/GenBank/DDBJ databases">
        <title>Draft genome sequence of Acetobacter malorum CECT 7742, a strain isolated from strawberry vinegar.</title>
        <authorList>
            <person name="Sainz F."/>
            <person name="Mas A."/>
            <person name="Torija M.J."/>
        </authorList>
    </citation>
    <scope>NUCLEOTIDE SEQUENCE [LARGE SCALE GENOMIC DNA]</scope>
    <source>
        <strain evidence="1 2">CECT 7742</strain>
    </source>
</reference>
<sequence length="55" mass="6148">MRPSLEAIRFLIPRIMLIPDNGALGMFHQDDLVVMLSFASNNKKTAVQMECGVLD</sequence>
<gene>
    <name evidence="1" type="ORF">Amal_03127</name>
</gene>
<protein>
    <submittedName>
        <fullName evidence="1">Recombinase</fullName>
    </submittedName>
</protein>
<name>A0A177G5U0_9PROT</name>
<organism evidence="1 2">
    <name type="scientific">Acetobacter malorum</name>
    <dbReference type="NCBI Taxonomy" id="178901"/>
    <lineage>
        <taxon>Bacteria</taxon>
        <taxon>Pseudomonadati</taxon>
        <taxon>Pseudomonadota</taxon>
        <taxon>Alphaproteobacteria</taxon>
        <taxon>Acetobacterales</taxon>
        <taxon>Acetobacteraceae</taxon>
        <taxon>Acetobacter</taxon>
    </lineage>
</organism>
<evidence type="ECO:0000313" key="1">
    <source>
        <dbReference type="EMBL" id="OAG75709.1"/>
    </source>
</evidence>